<protein>
    <recommendedName>
        <fullName evidence="1">DUF1842 domain-containing protein</fullName>
    </recommendedName>
</protein>
<organism evidence="2 3">
    <name type="scientific">Shewanella piezotolerans (strain WP3 / JCM 13877)</name>
    <dbReference type="NCBI Taxonomy" id="225849"/>
    <lineage>
        <taxon>Bacteria</taxon>
        <taxon>Pseudomonadati</taxon>
        <taxon>Pseudomonadota</taxon>
        <taxon>Gammaproteobacteria</taxon>
        <taxon>Alteromonadales</taxon>
        <taxon>Shewanellaceae</taxon>
        <taxon>Shewanella</taxon>
    </lineage>
</organism>
<gene>
    <name evidence="2" type="ordered locus">swp_0929</name>
</gene>
<evidence type="ECO:0000313" key="3">
    <source>
        <dbReference type="Proteomes" id="UP000000753"/>
    </source>
</evidence>
<dbReference type="EMBL" id="CP000472">
    <property type="protein sequence ID" value="ACJ27735.1"/>
    <property type="molecule type" value="Genomic_DNA"/>
</dbReference>
<sequence length="149" mass="16288">MTQVQSSQEQIQGVFNVSYEITNHLLGGVSLHVDLHVAGKQVTGFGRVFQATSKPVNVLSKLNGEWSYMCTMSSCNILVVLDGVGLNGAENTKVRMSLADNWQSGAASFQYLFNGEWHECEIAKVELSEPSSISKLAEVTTEYAKKTLV</sequence>
<name>B8CK32_SHEPW</name>
<dbReference type="eggNOG" id="ENOG503355S">
    <property type="taxonomic scope" value="Bacteria"/>
</dbReference>
<dbReference type="Proteomes" id="UP000000753">
    <property type="component" value="Chromosome"/>
</dbReference>
<reference evidence="2 3" key="1">
    <citation type="journal article" date="2008" name="PLoS ONE">
        <title>Environmental adaptation: genomic analysis of the piezotolerant and psychrotolerant deep-sea iron reducing bacterium Shewanella piezotolerans WP3.</title>
        <authorList>
            <person name="Wang F."/>
            <person name="Wang J."/>
            <person name="Jian H."/>
            <person name="Zhang B."/>
            <person name="Li S."/>
            <person name="Wang F."/>
            <person name="Zeng X."/>
            <person name="Gao L."/>
            <person name="Bartlett D.H."/>
            <person name="Yu J."/>
            <person name="Hu S."/>
            <person name="Xiao X."/>
        </authorList>
    </citation>
    <scope>NUCLEOTIDE SEQUENCE [LARGE SCALE GENOMIC DNA]</scope>
    <source>
        <strain evidence="3">WP3 / JCM 13877</strain>
    </source>
</reference>
<dbReference type="RefSeq" id="WP_020911113.1">
    <property type="nucleotide sequence ID" value="NC_011566.1"/>
</dbReference>
<evidence type="ECO:0000313" key="2">
    <source>
        <dbReference type="EMBL" id="ACJ27735.1"/>
    </source>
</evidence>
<feature type="domain" description="DUF1842" evidence="1">
    <location>
        <begin position="13"/>
        <end position="117"/>
    </location>
</feature>
<dbReference type="OrthoDB" id="1491780at2"/>
<dbReference type="AlphaFoldDB" id="B8CK32"/>
<proteinExistence type="predicted"/>
<keyword evidence="3" id="KW-1185">Reference proteome</keyword>
<evidence type="ECO:0000259" key="1">
    <source>
        <dbReference type="Pfam" id="PF08896"/>
    </source>
</evidence>
<dbReference type="HOGENOM" id="CLU_1617902_0_0_6"/>
<dbReference type="Pfam" id="PF08896">
    <property type="entry name" value="DUF1842"/>
    <property type="match status" value="1"/>
</dbReference>
<dbReference type="KEGG" id="swp:swp_0929"/>
<dbReference type="InterPro" id="IPR014992">
    <property type="entry name" value="DUF1842"/>
</dbReference>
<accession>B8CK32</accession>